<dbReference type="OrthoDB" id="128564at2"/>
<protein>
    <submittedName>
        <fullName evidence="4">Glucose-6-P dehydrogenase subunit-like protein</fullName>
    </submittedName>
</protein>
<evidence type="ECO:0000313" key="4">
    <source>
        <dbReference type="EMBL" id="ACV78635.1"/>
    </source>
</evidence>
<proteinExistence type="predicted"/>
<dbReference type="RefSeq" id="WP_015747525.1">
    <property type="nucleotide sequence ID" value="NC_013235.1"/>
</dbReference>
<organism evidence="4 5">
    <name type="scientific">Nakamurella multipartita (strain ATCC 700099 / DSM 44233 / CIP 104796 / JCM 9543 / NBRC 105858 / Y-104)</name>
    <name type="common">Microsphaera multipartita</name>
    <dbReference type="NCBI Taxonomy" id="479431"/>
    <lineage>
        <taxon>Bacteria</taxon>
        <taxon>Bacillati</taxon>
        <taxon>Actinomycetota</taxon>
        <taxon>Actinomycetes</taxon>
        <taxon>Nakamurellales</taxon>
        <taxon>Nakamurellaceae</taxon>
        <taxon>Nakamurella</taxon>
    </lineage>
</organism>
<evidence type="ECO:0000313" key="5">
    <source>
        <dbReference type="Proteomes" id="UP000002218"/>
    </source>
</evidence>
<dbReference type="AlphaFoldDB" id="C8XK73"/>
<dbReference type="eggNOG" id="COG3429">
    <property type="taxonomic scope" value="Bacteria"/>
</dbReference>
<name>C8XK73_NAKMY</name>
<sequence length="430" mass="44642">MIIDLPSTTSSKINRSLLDLREQGGSVALSRVLTLVIVTEDGQAEDPIAAANAASFEHPCRVVVLARGAKRASPRMDAQIRVGGDAGASEVIVLRLYGSLVDHGASVVTPLLLADAPVVVWWPGDAPDLPAEDPIGTLADRRITDANSAKRPSAQLAKRRESYRPGDTDIAWTRITRWRGLLASALDQPPHEKVTEVTVSGSADSPSTDLLAAWLALALRCPTKRIKAPARSGPGVHSVVLNRRGGPITLVRPEGTTAELTMAHQPERSISLPRRTLRECLAEELRRLDDDEVYAEVLAKGLPLVNAEPTVRPARAASTRTATARGGATPAKAGSGAKAGPEAKAGAKTAPKAATKAGTKAVTKPAAKPGARATRSSAAAKTAPTTGPESGPATARAPRRRKAPAPAPTPAPVPEAEPVVPSPGSEADAS</sequence>
<evidence type="ECO:0000259" key="3">
    <source>
        <dbReference type="Pfam" id="PF20171"/>
    </source>
</evidence>
<dbReference type="Pfam" id="PF20171">
    <property type="entry name" value="OpcA_G6PD_C"/>
    <property type="match status" value="1"/>
</dbReference>
<dbReference type="InParanoid" id="C8XK73"/>
<keyword evidence="5" id="KW-1185">Reference proteome</keyword>
<dbReference type="InterPro" id="IPR004555">
    <property type="entry name" value="G6PDH_assembly_OpcA"/>
</dbReference>
<dbReference type="KEGG" id="nml:Namu_2258"/>
<reference evidence="4 5" key="2">
    <citation type="journal article" date="2010" name="Stand. Genomic Sci.">
        <title>Complete genome sequence of Nakamurella multipartita type strain (Y-104).</title>
        <authorList>
            <person name="Tice H."/>
            <person name="Mayilraj S."/>
            <person name="Sims D."/>
            <person name="Lapidus A."/>
            <person name="Nolan M."/>
            <person name="Lucas S."/>
            <person name="Glavina Del Rio T."/>
            <person name="Copeland A."/>
            <person name="Cheng J.F."/>
            <person name="Meincke L."/>
            <person name="Bruce D."/>
            <person name="Goodwin L."/>
            <person name="Pitluck S."/>
            <person name="Ivanova N."/>
            <person name="Mavromatis K."/>
            <person name="Ovchinnikova G."/>
            <person name="Pati A."/>
            <person name="Chen A."/>
            <person name="Palaniappan K."/>
            <person name="Land M."/>
            <person name="Hauser L."/>
            <person name="Chang Y.J."/>
            <person name="Jeffries C.D."/>
            <person name="Detter J.C."/>
            <person name="Brettin T."/>
            <person name="Rohde M."/>
            <person name="Goker M."/>
            <person name="Bristow J."/>
            <person name="Eisen J.A."/>
            <person name="Markowitz V."/>
            <person name="Hugenholtz P."/>
            <person name="Kyrpides N.C."/>
            <person name="Klenk H.P."/>
            <person name="Chen F."/>
        </authorList>
    </citation>
    <scope>NUCLEOTIDE SEQUENCE [LARGE SCALE GENOMIC DNA]</scope>
    <source>
        <strain evidence="5">ATCC 700099 / DSM 44233 / CIP 104796 / JCM 9543 / NBRC 105858 / Y-104</strain>
    </source>
</reference>
<accession>C8XK73</accession>
<dbReference type="InterPro" id="IPR046801">
    <property type="entry name" value="OpcA_G6PD_N"/>
</dbReference>
<feature type="domain" description="Glucose-6-phosphate dehydrogenase assembly protein OpcA C-terminal" evidence="3">
    <location>
        <begin position="165"/>
        <end position="298"/>
    </location>
</feature>
<dbReference type="PANTHER" id="PTHR38658">
    <property type="entry name" value="OXPP CYCLE PROTEIN OPCA-RELATED"/>
    <property type="match status" value="1"/>
</dbReference>
<feature type="region of interest" description="Disordered" evidence="1">
    <location>
        <begin position="310"/>
        <end position="430"/>
    </location>
</feature>
<evidence type="ECO:0000259" key="2">
    <source>
        <dbReference type="Pfam" id="PF10128"/>
    </source>
</evidence>
<reference evidence="5" key="1">
    <citation type="submission" date="2009-09" db="EMBL/GenBank/DDBJ databases">
        <title>The complete genome of Nakamurella multipartita DSM 44233.</title>
        <authorList>
            <consortium name="US DOE Joint Genome Institute (JGI-PGF)"/>
            <person name="Lucas S."/>
            <person name="Copeland A."/>
            <person name="Lapidus A."/>
            <person name="Glavina del Rio T."/>
            <person name="Dalin E."/>
            <person name="Tice H."/>
            <person name="Bruce D."/>
            <person name="Goodwin L."/>
            <person name="Pitluck S."/>
            <person name="Kyrpides N."/>
            <person name="Mavromatis K."/>
            <person name="Ivanova N."/>
            <person name="Ovchinnikova G."/>
            <person name="Sims D."/>
            <person name="Meincke L."/>
            <person name="Brettin T."/>
            <person name="Detter J.C."/>
            <person name="Han C."/>
            <person name="Larimer F."/>
            <person name="Land M."/>
            <person name="Hauser L."/>
            <person name="Markowitz V."/>
            <person name="Cheng J.-F."/>
            <person name="Hugenholtz P."/>
            <person name="Woyke T."/>
            <person name="Wu D."/>
            <person name="Klenk H.-P."/>
            <person name="Eisen J.A."/>
        </authorList>
    </citation>
    <scope>NUCLEOTIDE SEQUENCE [LARGE SCALE GENOMIC DNA]</scope>
    <source>
        <strain evidence="5">ATCC 700099 / DSM 44233 / CIP 104796 / JCM 9543 / NBRC 105858 / Y-104</strain>
    </source>
</reference>
<evidence type="ECO:0000256" key="1">
    <source>
        <dbReference type="SAM" id="MobiDB-lite"/>
    </source>
</evidence>
<dbReference type="HOGENOM" id="CLU_046988_1_0_11"/>
<dbReference type="Pfam" id="PF10128">
    <property type="entry name" value="OpcA_G6PD_assem"/>
    <property type="match status" value="1"/>
</dbReference>
<dbReference type="PANTHER" id="PTHR38658:SF1">
    <property type="entry name" value="OXPP CYCLE PROTEIN OPCA-RELATED"/>
    <property type="match status" value="1"/>
</dbReference>
<dbReference type="InterPro" id="IPR046802">
    <property type="entry name" value="OpcA_G6PD_C"/>
</dbReference>
<feature type="compositionally biased region" description="Low complexity" evidence="1">
    <location>
        <begin position="310"/>
        <end position="396"/>
    </location>
</feature>
<gene>
    <name evidence="4" type="ordered locus">Namu_2258</name>
</gene>
<feature type="domain" description="Glucose-6-phosphate dehydrogenase assembly protein OpcA N-terminal" evidence="2">
    <location>
        <begin position="51"/>
        <end position="161"/>
    </location>
</feature>
<dbReference type="Proteomes" id="UP000002218">
    <property type="component" value="Chromosome"/>
</dbReference>
<dbReference type="EMBL" id="CP001737">
    <property type="protein sequence ID" value="ACV78635.1"/>
    <property type="molecule type" value="Genomic_DNA"/>
</dbReference>
<feature type="compositionally biased region" description="Pro residues" evidence="1">
    <location>
        <begin position="405"/>
        <end position="415"/>
    </location>
</feature>
<dbReference type="STRING" id="479431.Namu_2258"/>